<dbReference type="Proteomes" id="UP000304953">
    <property type="component" value="Unassembled WGS sequence"/>
</dbReference>
<evidence type="ECO:0000313" key="2">
    <source>
        <dbReference type="Proteomes" id="UP000304953"/>
    </source>
</evidence>
<comment type="caution">
    <text evidence="1">The sequence shown here is derived from an EMBL/GenBank/DDBJ whole genome shotgun (WGS) entry which is preliminary data.</text>
</comment>
<sequence length="442" mass="49722">MKRAIALCGGGTKGAYELGVWRALRELGIEYHIVTGTSIGAINGALMASGDYDKARELWRTIRLEDVMTEGLNLTTTIEGMYNQRESIRPFLKKYVKNKGADISPFIEFIDRMVDEEKVRASRTDYGLVTVQVSSMKALELRKNEIPQGKLKDFIMASASIFPIFPMHKIDGETYLDGCYYDNLPIDLALKMGADEVIAVDLHTSPSHPAYVGKPYVTCVIPSRSLGTILNFDRKVIEDNIQLGYWDALKAFGKMAGKNYTFYPEELLDYQEVIQAFVSRVARTESYLTEGIFNRFVKPSDSKKISGNIEEHIRKKPDAYTKEDYFLGGAEICGKIFGLSEEHPWHLPEFIGEIFGRLEGKEPYPDISLFHGRKGRELTSALAELKQRTGSDSVTACMYYGYQAGEIDLKEQLNLLARQPYELTAALFLLTVKERESGSGIV</sequence>
<gene>
    <name evidence="1" type="ORF">E5329_10330</name>
</gene>
<name>A0AC61RWC2_9FIRM</name>
<dbReference type="EMBL" id="SRYA01000018">
    <property type="protein sequence ID" value="TGY96238.1"/>
    <property type="molecule type" value="Genomic_DNA"/>
</dbReference>
<reference evidence="1" key="1">
    <citation type="submission" date="2019-04" db="EMBL/GenBank/DDBJ databases">
        <title>Microbes associate with the intestines of laboratory mice.</title>
        <authorList>
            <person name="Navarre W."/>
            <person name="Wong E."/>
            <person name="Huang K."/>
            <person name="Tropini C."/>
            <person name="Ng K."/>
            <person name="Yu B."/>
        </authorList>
    </citation>
    <scope>NUCLEOTIDE SEQUENCE</scope>
    <source>
        <strain evidence="1">NM01_1-7b</strain>
    </source>
</reference>
<protein>
    <submittedName>
        <fullName evidence="1">Patatin-like phospholipase family protein</fullName>
    </submittedName>
</protein>
<keyword evidence="2" id="KW-1185">Reference proteome</keyword>
<proteinExistence type="predicted"/>
<accession>A0AC61RWC2</accession>
<evidence type="ECO:0000313" key="1">
    <source>
        <dbReference type="EMBL" id="TGY96238.1"/>
    </source>
</evidence>
<organism evidence="1 2">
    <name type="scientific">Petralouisia muris</name>
    <dbReference type="NCBI Taxonomy" id="3032872"/>
    <lineage>
        <taxon>Bacteria</taxon>
        <taxon>Bacillati</taxon>
        <taxon>Bacillota</taxon>
        <taxon>Clostridia</taxon>
        <taxon>Lachnospirales</taxon>
        <taxon>Lachnospiraceae</taxon>
        <taxon>Petralouisia</taxon>
    </lineage>
</organism>